<evidence type="ECO:0000313" key="4">
    <source>
        <dbReference type="EMBL" id="WFN54493.1"/>
    </source>
</evidence>
<sequence>MANPVHTPVLSDPITDGYLEEVAIDEIARRIATPFYAYSARQLRQQLTQLWQYLPHETAIYYSLKANPTLSIVKTLVEQGAGCEVCSPAELETALAAGVLPQHILYVGPGKSAAALTRAIDCGIRAIVVESVTELDNINHLAAQAHTVQSVALRINPDFSSEHARLVMSGKATQFGMTLATVETVLEALHRWPHVNLCGFHIYLGTRILHAQAIADNTRNILQLALTLRERYRLTLDFVDVGGGFGVPYYPKETPLDLPALGEAMTPIMAAFRQQAPGTQIVIELGRYLVAQAGVFVTRVNTLKTAGGKTFAVCDGGANCHSAAAGLNSLRRKNFPLLRLGDNHGRPLQTYQISGPLCTPTDLLGDNVQLPALDVNDLIGITHSGAYGLTASPGAFLSFGAPAEVMVDGARLTLIRQPETTAQLLARQQPIALDAPQPAQEPS</sequence>
<dbReference type="Pfam" id="PF02784">
    <property type="entry name" value="Orn_Arg_deC_N"/>
    <property type="match status" value="1"/>
</dbReference>
<dbReference type="InterPro" id="IPR000183">
    <property type="entry name" value="Orn/DAP/Arg_de-COase"/>
</dbReference>
<name>A0ABY8G3H6_9GAMM</name>
<gene>
    <name evidence="4" type="ORF">O1Q98_12450</name>
</gene>
<dbReference type="Gene3D" id="2.40.37.10">
    <property type="entry name" value="Lyase, Ornithine Decarboxylase, Chain A, domain 1"/>
    <property type="match status" value="1"/>
</dbReference>
<keyword evidence="5" id="KW-1185">Reference proteome</keyword>
<dbReference type="PANTHER" id="PTHR43727:SF2">
    <property type="entry name" value="GROUP IV DECARBOXYLASE"/>
    <property type="match status" value="1"/>
</dbReference>
<dbReference type="SUPFAM" id="SSF50621">
    <property type="entry name" value="Alanine racemase C-terminal domain-like"/>
    <property type="match status" value="1"/>
</dbReference>
<dbReference type="SUPFAM" id="SSF51419">
    <property type="entry name" value="PLP-binding barrel"/>
    <property type="match status" value="1"/>
</dbReference>
<accession>A0ABY8G3H6</accession>
<dbReference type="InterPro" id="IPR022644">
    <property type="entry name" value="De-COase2_N"/>
</dbReference>
<comment type="cofactor">
    <cofactor evidence="1">
        <name>pyridoxal 5'-phosphate</name>
        <dbReference type="ChEBI" id="CHEBI:597326"/>
    </cofactor>
</comment>
<reference evidence="4 5" key="1">
    <citation type="submission" date="2022-12" db="EMBL/GenBank/DDBJ databases">
        <title>Complete genome sequencing of Dickeya lacustris type strain LMG30899.</title>
        <authorList>
            <person name="Dobhal S."/>
            <person name="Arizala D."/>
            <person name="Arif M."/>
        </authorList>
    </citation>
    <scope>NUCLEOTIDE SEQUENCE [LARGE SCALE GENOMIC DNA]</scope>
    <source>
        <strain evidence="4 5">LMG30899</strain>
    </source>
</reference>
<dbReference type="InterPro" id="IPR009006">
    <property type="entry name" value="Ala_racemase/Decarboxylase_C"/>
</dbReference>
<dbReference type="PRINTS" id="PR01179">
    <property type="entry name" value="ODADCRBXLASE"/>
</dbReference>
<dbReference type="Proteomes" id="UP001219630">
    <property type="component" value="Chromosome"/>
</dbReference>
<proteinExistence type="predicted"/>
<dbReference type="PRINTS" id="PR01182">
    <property type="entry name" value="ORNDCRBXLASE"/>
</dbReference>
<keyword evidence="2" id="KW-0663">Pyridoxal phosphate</keyword>
<dbReference type="PANTHER" id="PTHR43727">
    <property type="entry name" value="DIAMINOPIMELATE DECARBOXYLASE"/>
    <property type="match status" value="1"/>
</dbReference>
<dbReference type="InterPro" id="IPR029066">
    <property type="entry name" value="PLP-binding_barrel"/>
</dbReference>
<evidence type="ECO:0000256" key="2">
    <source>
        <dbReference type="ARBA" id="ARBA00022898"/>
    </source>
</evidence>
<dbReference type="EMBL" id="CP114280">
    <property type="protein sequence ID" value="WFN54493.1"/>
    <property type="molecule type" value="Genomic_DNA"/>
</dbReference>
<dbReference type="RefSeq" id="WP_125257871.1">
    <property type="nucleotide sequence ID" value="NZ_CP114280.1"/>
</dbReference>
<protein>
    <submittedName>
        <fullName evidence="4">Type III PLP-dependent enzyme</fullName>
    </submittedName>
</protein>
<dbReference type="CDD" id="cd06839">
    <property type="entry name" value="PLPDE_III_Btrk_like"/>
    <property type="match status" value="1"/>
</dbReference>
<evidence type="ECO:0000256" key="1">
    <source>
        <dbReference type="ARBA" id="ARBA00001933"/>
    </source>
</evidence>
<evidence type="ECO:0000259" key="3">
    <source>
        <dbReference type="Pfam" id="PF02784"/>
    </source>
</evidence>
<dbReference type="Gene3D" id="3.20.20.10">
    <property type="entry name" value="Alanine racemase"/>
    <property type="match status" value="1"/>
</dbReference>
<feature type="domain" description="Orn/DAP/Arg decarboxylase 2 N-terminal" evidence="3">
    <location>
        <begin position="42"/>
        <end position="291"/>
    </location>
</feature>
<organism evidence="4 5">
    <name type="scientific">Dickeya lacustris</name>
    <dbReference type="NCBI Taxonomy" id="2259638"/>
    <lineage>
        <taxon>Bacteria</taxon>
        <taxon>Pseudomonadati</taxon>
        <taxon>Pseudomonadota</taxon>
        <taxon>Gammaproteobacteria</taxon>
        <taxon>Enterobacterales</taxon>
        <taxon>Pectobacteriaceae</taxon>
        <taxon>Dickeya</taxon>
    </lineage>
</organism>
<dbReference type="InterPro" id="IPR002433">
    <property type="entry name" value="Orn_de-COase"/>
</dbReference>
<evidence type="ECO:0000313" key="5">
    <source>
        <dbReference type="Proteomes" id="UP001219630"/>
    </source>
</evidence>